<dbReference type="OrthoDB" id="5946976at2759"/>
<sequence length="76" mass="8363">MPEVGKGSKEPRLCIYHQGSLQSLFSAVHLLPGTYSAIVVLTNSLSEDDAADWLGRLLLEAFPDDSVKEDYLEIVI</sequence>
<keyword evidence="2" id="KW-1185">Reference proteome</keyword>
<comment type="caution">
    <text evidence="1">The sequence shown here is derived from an EMBL/GenBank/DDBJ whole genome shotgun (WGS) entry which is preliminary data.</text>
</comment>
<accession>A0A9P4TXU7</accession>
<dbReference type="AlphaFoldDB" id="A0A9P4TXU7"/>
<evidence type="ECO:0000313" key="2">
    <source>
        <dbReference type="Proteomes" id="UP000800235"/>
    </source>
</evidence>
<protein>
    <submittedName>
        <fullName evidence="1">Uncharacterized protein</fullName>
    </submittedName>
</protein>
<dbReference type="Proteomes" id="UP000800235">
    <property type="component" value="Unassembled WGS sequence"/>
</dbReference>
<proteinExistence type="predicted"/>
<gene>
    <name evidence="1" type="ORF">EJ08DRAFT_219136</name>
</gene>
<evidence type="ECO:0000313" key="1">
    <source>
        <dbReference type="EMBL" id="KAF2430729.1"/>
    </source>
</evidence>
<reference evidence="1" key="1">
    <citation type="journal article" date="2020" name="Stud. Mycol.">
        <title>101 Dothideomycetes genomes: a test case for predicting lifestyles and emergence of pathogens.</title>
        <authorList>
            <person name="Haridas S."/>
            <person name="Albert R."/>
            <person name="Binder M."/>
            <person name="Bloem J."/>
            <person name="Labutti K."/>
            <person name="Salamov A."/>
            <person name="Andreopoulos B."/>
            <person name="Baker S."/>
            <person name="Barry K."/>
            <person name="Bills G."/>
            <person name="Bluhm B."/>
            <person name="Cannon C."/>
            <person name="Castanera R."/>
            <person name="Culley D."/>
            <person name="Daum C."/>
            <person name="Ezra D."/>
            <person name="Gonzalez J."/>
            <person name="Henrissat B."/>
            <person name="Kuo A."/>
            <person name="Liang C."/>
            <person name="Lipzen A."/>
            <person name="Lutzoni F."/>
            <person name="Magnuson J."/>
            <person name="Mondo S."/>
            <person name="Nolan M."/>
            <person name="Ohm R."/>
            <person name="Pangilinan J."/>
            <person name="Park H.-J."/>
            <person name="Ramirez L."/>
            <person name="Alfaro M."/>
            <person name="Sun H."/>
            <person name="Tritt A."/>
            <person name="Yoshinaga Y."/>
            <person name="Zwiers L.-H."/>
            <person name="Turgeon B."/>
            <person name="Goodwin S."/>
            <person name="Spatafora J."/>
            <person name="Crous P."/>
            <person name="Grigoriev I."/>
        </authorList>
    </citation>
    <scope>NUCLEOTIDE SEQUENCE</scope>
    <source>
        <strain evidence="1">CBS 130266</strain>
    </source>
</reference>
<organism evidence="1 2">
    <name type="scientific">Tothia fuscella</name>
    <dbReference type="NCBI Taxonomy" id="1048955"/>
    <lineage>
        <taxon>Eukaryota</taxon>
        <taxon>Fungi</taxon>
        <taxon>Dikarya</taxon>
        <taxon>Ascomycota</taxon>
        <taxon>Pezizomycotina</taxon>
        <taxon>Dothideomycetes</taxon>
        <taxon>Pleosporomycetidae</taxon>
        <taxon>Venturiales</taxon>
        <taxon>Cylindrosympodiaceae</taxon>
        <taxon>Tothia</taxon>
    </lineage>
</organism>
<dbReference type="EMBL" id="MU007037">
    <property type="protein sequence ID" value="KAF2430729.1"/>
    <property type="molecule type" value="Genomic_DNA"/>
</dbReference>
<name>A0A9P4TXU7_9PEZI</name>